<reference evidence="9" key="2">
    <citation type="submission" date="2022-10" db="EMBL/GenBank/DDBJ databases">
        <authorList>
            <consortium name="ENA_rothamsted_submissions"/>
            <consortium name="culmorum"/>
            <person name="King R."/>
        </authorList>
    </citation>
    <scope>NUCLEOTIDE SEQUENCE</scope>
</reference>
<evidence type="ECO:0000313" key="10">
    <source>
        <dbReference type="Proteomes" id="UP001153714"/>
    </source>
</evidence>
<keyword evidence="1 6" id="KW-0645">Protease</keyword>
<dbReference type="SUPFAM" id="SSF55486">
    <property type="entry name" value="Metalloproteases ('zincins'), catalytic domain"/>
    <property type="match status" value="1"/>
</dbReference>
<evidence type="ECO:0000259" key="8">
    <source>
        <dbReference type="PROSITE" id="PS51864"/>
    </source>
</evidence>
<dbReference type="GO" id="GO:0008270">
    <property type="term" value="F:zinc ion binding"/>
    <property type="evidence" value="ECO:0007669"/>
    <property type="project" value="UniProtKB-UniRule"/>
</dbReference>
<protein>
    <recommendedName>
        <fullName evidence="7">Metalloendopeptidase</fullName>
        <ecNumber evidence="7">3.4.24.-</ecNumber>
    </recommendedName>
</protein>
<accession>A0A9N9QTY8</accession>
<keyword evidence="5 6" id="KW-0482">Metalloprotease</keyword>
<keyword evidence="3 6" id="KW-0378">Hydrolase</keyword>
<evidence type="ECO:0000256" key="7">
    <source>
        <dbReference type="RuleBase" id="RU361183"/>
    </source>
</evidence>
<feature type="binding site" evidence="6">
    <location>
        <position position="197"/>
    </location>
    <ligand>
        <name>Zn(2+)</name>
        <dbReference type="ChEBI" id="CHEBI:29105"/>
        <note>catalytic</note>
    </ligand>
</feature>
<dbReference type="GO" id="GO:0004222">
    <property type="term" value="F:metalloendopeptidase activity"/>
    <property type="evidence" value="ECO:0007669"/>
    <property type="project" value="UniProtKB-UniRule"/>
</dbReference>
<keyword evidence="4 6" id="KW-0862">Zinc</keyword>
<evidence type="ECO:0000256" key="1">
    <source>
        <dbReference type="ARBA" id="ARBA00022670"/>
    </source>
</evidence>
<evidence type="ECO:0000256" key="5">
    <source>
        <dbReference type="ARBA" id="ARBA00023049"/>
    </source>
</evidence>
<dbReference type="AlphaFoldDB" id="A0A9N9QTY8"/>
<evidence type="ECO:0000256" key="4">
    <source>
        <dbReference type="ARBA" id="ARBA00022833"/>
    </source>
</evidence>
<name>A0A9N9QTY8_9NEOP</name>
<dbReference type="EMBL" id="OU893341">
    <property type="protein sequence ID" value="CAG9783247.1"/>
    <property type="molecule type" value="Genomic_DNA"/>
</dbReference>
<dbReference type="EC" id="3.4.24.-" evidence="7"/>
<feature type="binding site" evidence="6">
    <location>
        <position position="191"/>
    </location>
    <ligand>
        <name>Zn(2+)</name>
        <dbReference type="ChEBI" id="CHEBI:29105"/>
        <note>catalytic</note>
    </ligand>
</feature>
<dbReference type="InterPro" id="IPR024079">
    <property type="entry name" value="MetalloPept_cat_dom_sf"/>
</dbReference>
<dbReference type="PRINTS" id="PR00480">
    <property type="entry name" value="ASTACIN"/>
</dbReference>
<dbReference type="OrthoDB" id="291007at2759"/>
<dbReference type="Pfam" id="PF01400">
    <property type="entry name" value="Astacin"/>
    <property type="match status" value="1"/>
</dbReference>
<dbReference type="PANTHER" id="PTHR10127">
    <property type="entry name" value="DISCOIDIN, CUB, EGF, LAMININ , AND ZINC METALLOPROTEASE DOMAIN CONTAINING"/>
    <property type="match status" value="1"/>
</dbReference>
<comment type="cofactor">
    <cofactor evidence="6 7">
        <name>Zn(2+)</name>
        <dbReference type="ChEBI" id="CHEBI:29105"/>
    </cofactor>
    <text evidence="6 7">Binds 1 zinc ion per subunit.</text>
</comment>
<sequence>MFRFVVLSCLLAVAAAVPPVAKSRADIENYKVALEKSREDDGLTLEERMAENPGMNAWSSSGKYQGDIYLDDDLIEEMVDDFSLGRMAYTRANTRWPSAVAVYEFGPGEFNLDQQRFILNVMNGLSERTCVRFRVRNANDRNFVRITGRPTGCYASVGYNANRGIHTLNVARNTPGFGCLNFVVISHEWYHALGFWHMQSTYNRDNYVRIHWENIQQGMAHNFDKVDSRFVSNLGLPYEYGSSMHYGTHFFSSNGRPTLSTTRPYNGVLGQTSVITGFDLWRLARHYNCPGAWSAEVMEKARTTVYVPTEEGNLTEETVDTPLADELELLEDVEIAKE</sequence>
<dbReference type="GO" id="GO:0006508">
    <property type="term" value="P:proteolysis"/>
    <property type="evidence" value="ECO:0007669"/>
    <property type="project" value="UniProtKB-KW"/>
</dbReference>
<keyword evidence="10" id="KW-1185">Reference proteome</keyword>
<organism evidence="9 10">
    <name type="scientific">Diatraea saccharalis</name>
    <name type="common">sugarcane borer</name>
    <dbReference type="NCBI Taxonomy" id="40085"/>
    <lineage>
        <taxon>Eukaryota</taxon>
        <taxon>Metazoa</taxon>
        <taxon>Ecdysozoa</taxon>
        <taxon>Arthropoda</taxon>
        <taxon>Hexapoda</taxon>
        <taxon>Insecta</taxon>
        <taxon>Pterygota</taxon>
        <taxon>Neoptera</taxon>
        <taxon>Endopterygota</taxon>
        <taxon>Lepidoptera</taxon>
        <taxon>Glossata</taxon>
        <taxon>Ditrysia</taxon>
        <taxon>Pyraloidea</taxon>
        <taxon>Crambidae</taxon>
        <taxon>Crambinae</taxon>
        <taxon>Diatraea</taxon>
    </lineage>
</organism>
<dbReference type="InterPro" id="IPR034035">
    <property type="entry name" value="Astacin-like_dom"/>
</dbReference>
<reference evidence="9" key="1">
    <citation type="submission" date="2021-12" db="EMBL/GenBank/DDBJ databases">
        <authorList>
            <person name="King R."/>
        </authorList>
    </citation>
    <scope>NUCLEOTIDE SEQUENCE</scope>
</reference>
<dbReference type="CDD" id="cd04280">
    <property type="entry name" value="ZnMc_astacin_like"/>
    <property type="match status" value="1"/>
</dbReference>
<evidence type="ECO:0000256" key="3">
    <source>
        <dbReference type="ARBA" id="ARBA00022801"/>
    </source>
</evidence>
<dbReference type="InterPro" id="IPR006026">
    <property type="entry name" value="Peptidase_Metallo"/>
</dbReference>
<feature type="signal peptide" evidence="7">
    <location>
        <begin position="1"/>
        <end position="16"/>
    </location>
</feature>
<evidence type="ECO:0000256" key="2">
    <source>
        <dbReference type="ARBA" id="ARBA00022723"/>
    </source>
</evidence>
<dbReference type="PANTHER" id="PTHR10127:SF780">
    <property type="entry name" value="METALLOENDOPEPTIDASE"/>
    <property type="match status" value="1"/>
</dbReference>
<dbReference type="PROSITE" id="PS51864">
    <property type="entry name" value="ASTACIN"/>
    <property type="match status" value="1"/>
</dbReference>
<dbReference type="Gene3D" id="3.40.390.10">
    <property type="entry name" value="Collagenase (Catalytic Domain)"/>
    <property type="match status" value="1"/>
</dbReference>
<feature type="domain" description="Peptidase M12A" evidence="8">
    <location>
        <begin position="87"/>
        <end position="290"/>
    </location>
</feature>
<comment type="caution">
    <text evidence="6">Lacks conserved residue(s) required for the propagation of feature annotation.</text>
</comment>
<feature type="binding site" evidence="6">
    <location>
        <position position="187"/>
    </location>
    <ligand>
        <name>Zn(2+)</name>
        <dbReference type="ChEBI" id="CHEBI:29105"/>
        <note>catalytic</note>
    </ligand>
</feature>
<keyword evidence="2 6" id="KW-0479">Metal-binding</keyword>
<dbReference type="SMART" id="SM00235">
    <property type="entry name" value="ZnMc"/>
    <property type="match status" value="1"/>
</dbReference>
<gene>
    <name evidence="9" type="ORF">DIATSA_LOCUS1435</name>
</gene>
<feature type="chain" id="PRO_5040533490" description="Metalloendopeptidase" evidence="7">
    <location>
        <begin position="17"/>
        <end position="338"/>
    </location>
</feature>
<dbReference type="Proteomes" id="UP001153714">
    <property type="component" value="Chromosome 10"/>
</dbReference>
<dbReference type="InterPro" id="IPR001506">
    <property type="entry name" value="Peptidase_M12A"/>
</dbReference>
<feature type="active site" evidence="6">
    <location>
        <position position="188"/>
    </location>
</feature>
<proteinExistence type="predicted"/>
<evidence type="ECO:0000313" key="9">
    <source>
        <dbReference type="EMBL" id="CAG9783247.1"/>
    </source>
</evidence>
<evidence type="ECO:0000256" key="6">
    <source>
        <dbReference type="PROSITE-ProRule" id="PRU01211"/>
    </source>
</evidence>
<keyword evidence="7" id="KW-0732">Signal</keyword>